<keyword evidence="2 3" id="KW-0808">Transferase</keyword>
<comment type="cofactor">
    <cofactor evidence="3">
        <name>Zn(2+)</name>
        <dbReference type="ChEBI" id="CHEBI:29105"/>
    </cofactor>
</comment>
<feature type="binding site" evidence="3">
    <location>
        <position position="226"/>
    </location>
    <ligand>
        <name>Zn(2+)</name>
        <dbReference type="ChEBI" id="CHEBI:29105"/>
    </ligand>
</feature>
<protein>
    <submittedName>
        <fullName evidence="5">Homocysteine S-methyltransferase family protein</fullName>
    </submittedName>
</protein>
<keyword evidence="3" id="KW-0862">Zinc</keyword>
<dbReference type="PANTHER" id="PTHR11103:SF18">
    <property type="entry name" value="SLR1189 PROTEIN"/>
    <property type="match status" value="1"/>
</dbReference>
<gene>
    <name evidence="5" type="ORF">OU682_05485</name>
</gene>
<sequence>MADTPTWRASRDWGEKLGFDAEDLDVLNREAVALMVAVRDAWERPGTPVVVSGNIGPRGDGYAPDRTMKPDEAEAYHSAQVATFADAGVDMITVMTMTHSGEAIGISRAAKAAGVPVSMGLTLETDGRLPTGQPLAEAIEEIDGSGAAPTYFMINCAHPDHFRDVLAAGGPWTSRIGGVRANASRKSHAELDEATELDAGDPAGLGQDYVALQRLLPALRVLGGCCGTDHRHIAAMADACVTRAAA</sequence>
<evidence type="ECO:0000313" key="6">
    <source>
        <dbReference type="Proteomes" id="UP001149822"/>
    </source>
</evidence>
<dbReference type="PROSITE" id="PS50970">
    <property type="entry name" value="HCY"/>
    <property type="match status" value="1"/>
</dbReference>
<dbReference type="EMBL" id="JAPTYD010000004">
    <property type="protein sequence ID" value="MCZ0961068.1"/>
    <property type="molecule type" value="Genomic_DNA"/>
</dbReference>
<keyword evidence="1 3" id="KW-0489">Methyltransferase</keyword>
<keyword evidence="3" id="KW-0479">Metal-binding</keyword>
<dbReference type="Gene3D" id="3.20.20.330">
    <property type="entry name" value="Homocysteine-binding-like domain"/>
    <property type="match status" value="1"/>
</dbReference>
<accession>A0ABT4J1S0</accession>
<dbReference type="InterPro" id="IPR003726">
    <property type="entry name" value="HCY_dom"/>
</dbReference>
<keyword evidence="6" id="KW-1185">Reference proteome</keyword>
<evidence type="ECO:0000256" key="3">
    <source>
        <dbReference type="PROSITE-ProRule" id="PRU00333"/>
    </source>
</evidence>
<feature type="binding site" evidence="3">
    <location>
        <position position="225"/>
    </location>
    <ligand>
        <name>Zn(2+)</name>
        <dbReference type="ChEBI" id="CHEBI:29105"/>
    </ligand>
</feature>
<evidence type="ECO:0000259" key="4">
    <source>
        <dbReference type="PROSITE" id="PS50970"/>
    </source>
</evidence>
<dbReference type="Pfam" id="PF02574">
    <property type="entry name" value="S-methyl_trans"/>
    <property type="match status" value="1"/>
</dbReference>
<proteinExistence type="predicted"/>
<dbReference type="SUPFAM" id="SSF82282">
    <property type="entry name" value="Homocysteine S-methyltransferase"/>
    <property type="match status" value="1"/>
</dbReference>
<dbReference type="PANTHER" id="PTHR11103">
    <property type="entry name" value="SLR1189 PROTEIN"/>
    <property type="match status" value="1"/>
</dbReference>
<feature type="binding site" evidence="3">
    <location>
        <position position="156"/>
    </location>
    <ligand>
        <name>Zn(2+)</name>
        <dbReference type="ChEBI" id="CHEBI:29105"/>
    </ligand>
</feature>
<reference evidence="5" key="1">
    <citation type="submission" date="2022-12" db="EMBL/GenBank/DDBJ databases">
        <title>Paracoccus sp. EF6 isolated from a lake water.</title>
        <authorList>
            <person name="Liu H."/>
        </authorList>
    </citation>
    <scope>NUCLEOTIDE SEQUENCE</scope>
    <source>
        <strain evidence="5">EF6</strain>
    </source>
</reference>
<dbReference type="Proteomes" id="UP001149822">
    <property type="component" value="Unassembled WGS sequence"/>
</dbReference>
<comment type="caution">
    <text evidence="5">The sequence shown here is derived from an EMBL/GenBank/DDBJ whole genome shotgun (WGS) entry which is preliminary data.</text>
</comment>
<dbReference type="InterPro" id="IPR036589">
    <property type="entry name" value="HCY_dom_sf"/>
</dbReference>
<evidence type="ECO:0000256" key="1">
    <source>
        <dbReference type="ARBA" id="ARBA00022603"/>
    </source>
</evidence>
<organism evidence="5 6">
    <name type="scientific">Paracoccus benzoatiresistens</name>
    <dbReference type="NCBI Taxonomy" id="2997341"/>
    <lineage>
        <taxon>Bacteria</taxon>
        <taxon>Pseudomonadati</taxon>
        <taxon>Pseudomonadota</taxon>
        <taxon>Alphaproteobacteria</taxon>
        <taxon>Rhodobacterales</taxon>
        <taxon>Paracoccaceae</taxon>
        <taxon>Paracoccus</taxon>
    </lineage>
</organism>
<name>A0ABT4J1S0_9RHOB</name>
<evidence type="ECO:0000313" key="5">
    <source>
        <dbReference type="EMBL" id="MCZ0961068.1"/>
    </source>
</evidence>
<evidence type="ECO:0000256" key="2">
    <source>
        <dbReference type="ARBA" id="ARBA00022679"/>
    </source>
</evidence>
<feature type="domain" description="Hcy-binding" evidence="4">
    <location>
        <begin position="1"/>
        <end position="240"/>
    </location>
</feature>